<keyword evidence="9 13" id="KW-1133">Transmembrane helix</keyword>
<dbReference type="PANTHER" id="PTHR47755:SF1">
    <property type="entry name" value="CELL DIVISION PROTEIN FTSX"/>
    <property type="match status" value="1"/>
</dbReference>
<dbReference type="Pfam" id="PF18075">
    <property type="entry name" value="FtsX_ECD"/>
    <property type="match status" value="1"/>
</dbReference>
<protein>
    <recommendedName>
        <fullName evidence="4 12">Cell division protein FtsX</fullName>
    </recommendedName>
</protein>
<dbReference type="RefSeq" id="WP_188381363.1">
    <property type="nucleotide sequence ID" value="NZ_BMDI01000002.1"/>
</dbReference>
<dbReference type="Pfam" id="PF02687">
    <property type="entry name" value="FtsX"/>
    <property type="match status" value="1"/>
</dbReference>
<evidence type="ECO:0000256" key="4">
    <source>
        <dbReference type="ARBA" id="ARBA00021907"/>
    </source>
</evidence>
<reference evidence="17" key="1">
    <citation type="journal article" date="2019" name="Int. J. Syst. Evol. Microbiol.">
        <title>The Global Catalogue of Microorganisms (GCM) 10K type strain sequencing project: providing services to taxonomists for standard genome sequencing and annotation.</title>
        <authorList>
            <consortium name="The Broad Institute Genomics Platform"/>
            <consortium name="The Broad Institute Genome Sequencing Center for Infectious Disease"/>
            <person name="Wu L."/>
            <person name="Ma J."/>
        </authorList>
    </citation>
    <scope>NUCLEOTIDE SEQUENCE [LARGE SCALE GENOMIC DNA]</scope>
    <source>
        <strain evidence="17">CCM 2767</strain>
    </source>
</reference>
<dbReference type="PANTHER" id="PTHR47755">
    <property type="entry name" value="CELL DIVISION PROTEIN FTSX"/>
    <property type="match status" value="1"/>
</dbReference>
<evidence type="ECO:0000256" key="7">
    <source>
        <dbReference type="ARBA" id="ARBA00022618"/>
    </source>
</evidence>
<keyword evidence="7 12" id="KW-0132">Cell division</keyword>
<evidence type="ECO:0000313" key="17">
    <source>
        <dbReference type="Proteomes" id="UP000642180"/>
    </source>
</evidence>
<dbReference type="GO" id="GO:0005886">
    <property type="term" value="C:plasma membrane"/>
    <property type="evidence" value="ECO:0007669"/>
    <property type="project" value="UniProtKB-SubCell"/>
</dbReference>
<keyword evidence="8 13" id="KW-0812">Transmembrane</keyword>
<keyword evidence="11 12" id="KW-0131">Cell cycle</keyword>
<evidence type="ECO:0000313" key="16">
    <source>
        <dbReference type="EMBL" id="GGI19948.1"/>
    </source>
</evidence>
<comment type="similarity">
    <text evidence="2 12">Belongs to the ABC-4 integral membrane protein family. FtsX subfamily.</text>
</comment>
<comment type="caution">
    <text evidence="16">The sequence shown here is derived from an EMBL/GenBank/DDBJ whole genome shotgun (WGS) entry which is preliminary data.</text>
</comment>
<keyword evidence="5 12" id="KW-1003">Cell membrane</keyword>
<dbReference type="InterPro" id="IPR003838">
    <property type="entry name" value="ABC3_permease_C"/>
</dbReference>
<evidence type="ECO:0000256" key="9">
    <source>
        <dbReference type="ARBA" id="ARBA00022989"/>
    </source>
</evidence>
<dbReference type="EMBL" id="BMDI01000002">
    <property type="protein sequence ID" value="GGI19948.1"/>
    <property type="molecule type" value="Genomic_DNA"/>
</dbReference>
<feature type="domain" description="ABC3 transporter permease C-terminal" evidence="14">
    <location>
        <begin position="185"/>
        <end position="305"/>
    </location>
</feature>
<evidence type="ECO:0000256" key="13">
    <source>
        <dbReference type="SAM" id="Phobius"/>
    </source>
</evidence>
<feature type="transmembrane region" description="Helical" evidence="13">
    <location>
        <begin position="26"/>
        <end position="47"/>
    </location>
</feature>
<evidence type="ECO:0000256" key="8">
    <source>
        <dbReference type="ARBA" id="ARBA00022692"/>
    </source>
</evidence>
<feature type="transmembrane region" description="Helical" evidence="13">
    <location>
        <begin position="181"/>
        <end position="202"/>
    </location>
</feature>
<evidence type="ECO:0000259" key="15">
    <source>
        <dbReference type="Pfam" id="PF18075"/>
    </source>
</evidence>
<keyword evidence="10 12" id="KW-0472">Membrane</keyword>
<keyword evidence="17" id="KW-1185">Reference proteome</keyword>
<evidence type="ECO:0000256" key="3">
    <source>
        <dbReference type="ARBA" id="ARBA00011160"/>
    </source>
</evidence>
<proteinExistence type="inferred from homology"/>
<evidence type="ECO:0000256" key="6">
    <source>
        <dbReference type="ARBA" id="ARBA00022519"/>
    </source>
</evidence>
<evidence type="ECO:0000256" key="10">
    <source>
        <dbReference type="ARBA" id="ARBA00023136"/>
    </source>
</evidence>
<dbReference type="GO" id="GO:0051301">
    <property type="term" value="P:cell division"/>
    <property type="evidence" value="ECO:0007669"/>
    <property type="project" value="UniProtKB-KW"/>
</dbReference>
<keyword evidence="6 12" id="KW-0997">Cell inner membrane</keyword>
<dbReference type="NCBIfam" id="TIGR00439">
    <property type="entry name" value="FtsX_Gneg"/>
    <property type="match status" value="1"/>
</dbReference>
<dbReference type="GO" id="GO:0032153">
    <property type="term" value="C:cell division site"/>
    <property type="evidence" value="ECO:0007669"/>
    <property type="project" value="TreeGrafter"/>
</dbReference>
<name>A0A8J3ARE6_9BURK</name>
<feature type="transmembrane region" description="Helical" evidence="13">
    <location>
        <begin position="230"/>
        <end position="253"/>
    </location>
</feature>
<comment type="function">
    <text evidence="12">Part of the ABC transporter FtsEX involved in cellular division.</text>
</comment>
<dbReference type="InterPro" id="IPR047590">
    <property type="entry name" value="FtsX_proteobact-type"/>
</dbReference>
<feature type="domain" description="FtsX extracellular" evidence="15">
    <location>
        <begin position="62"/>
        <end position="162"/>
    </location>
</feature>
<sequence length="309" mass="33794">MTGWFRHHGFALADAFRHLLKTPGNFLLNVLVVSIALTLPFAGLTLIENVRPVSEQLAVEPEISVFMEVDATRERATAIGPEIRRIAQESKHAVKLEFIPREKALSTIKSKTGLDEAITVLGNNPLPDAYVVKMTGFQEDGDPKIVTQIADKLKELDGVEYVQIDSAWVERLAALMQVMRLILAFLAITLGVVVVAVVFNTIRLQVMTQREEIEVSRLVGATDAFICRPFYYTGALLGLIAGGVALITVAIGLQPLNTAIADFARLYASEFRLANLNPLSMLTLLGISAALGFLGAVLSVSRQLRRLQD</sequence>
<dbReference type="Gene3D" id="3.30.70.3040">
    <property type="match status" value="1"/>
</dbReference>
<dbReference type="Proteomes" id="UP000642180">
    <property type="component" value="Unassembled WGS sequence"/>
</dbReference>
<evidence type="ECO:0000256" key="1">
    <source>
        <dbReference type="ARBA" id="ARBA00004429"/>
    </source>
</evidence>
<feature type="transmembrane region" description="Helical" evidence="13">
    <location>
        <begin position="279"/>
        <end position="300"/>
    </location>
</feature>
<evidence type="ECO:0000256" key="11">
    <source>
        <dbReference type="ARBA" id="ARBA00023306"/>
    </source>
</evidence>
<evidence type="ECO:0000256" key="5">
    <source>
        <dbReference type="ARBA" id="ARBA00022475"/>
    </source>
</evidence>
<organism evidence="16 17">
    <name type="scientific">Oxalicibacterium faecigallinarum</name>
    <dbReference type="NCBI Taxonomy" id="573741"/>
    <lineage>
        <taxon>Bacteria</taxon>
        <taxon>Pseudomonadati</taxon>
        <taxon>Pseudomonadota</taxon>
        <taxon>Betaproteobacteria</taxon>
        <taxon>Burkholderiales</taxon>
        <taxon>Oxalobacteraceae</taxon>
        <taxon>Oxalicibacterium</taxon>
    </lineage>
</organism>
<dbReference type="PIRSF" id="PIRSF003097">
    <property type="entry name" value="FtsX"/>
    <property type="match status" value="1"/>
</dbReference>
<evidence type="ECO:0000256" key="12">
    <source>
        <dbReference type="PIRNR" id="PIRNR003097"/>
    </source>
</evidence>
<comment type="subunit">
    <text evidence="3">Forms a membrane-associated complex with FtsE.</text>
</comment>
<dbReference type="AlphaFoldDB" id="A0A8J3ARE6"/>
<gene>
    <name evidence="16" type="ORF">GCM10008066_21580</name>
</gene>
<dbReference type="InterPro" id="IPR040690">
    <property type="entry name" value="FtsX_ECD"/>
</dbReference>
<accession>A0A8J3ARE6</accession>
<comment type="subcellular location">
    <subcellularLocation>
        <location evidence="1">Cell inner membrane</location>
        <topology evidence="1">Multi-pass membrane protein</topology>
    </subcellularLocation>
</comment>
<evidence type="ECO:0000256" key="2">
    <source>
        <dbReference type="ARBA" id="ARBA00007379"/>
    </source>
</evidence>
<dbReference type="InterPro" id="IPR004513">
    <property type="entry name" value="FtsX"/>
</dbReference>
<evidence type="ECO:0000259" key="14">
    <source>
        <dbReference type="Pfam" id="PF02687"/>
    </source>
</evidence>